<proteinExistence type="predicted"/>
<feature type="domain" description="C2H2-type" evidence="2">
    <location>
        <begin position="11"/>
        <end position="39"/>
    </location>
</feature>
<keyword evidence="1" id="KW-0862">Zinc</keyword>
<keyword evidence="1" id="KW-0479">Metal-binding</keyword>
<gene>
    <name evidence="3" type="ORF">Glove_426g5</name>
</gene>
<dbReference type="PROSITE" id="PS50157">
    <property type="entry name" value="ZINC_FINGER_C2H2_2"/>
    <property type="match status" value="1"/>
</dbReference>
<dbReference type="AlphaFoldDB" id="A0A397GU35"/>
<comment type="caution">
    <text evidence="3">The sequence shown here is derived from an EMBL/GenBank/DDBJ whole genome shotgun (WGS) entry which is preliminary data.</text>
</comment>
<name>A0A397GU35_9GLOM</name>
<evidence type="ECO:0000256" key="1">
    <source>
        <dbReference type="PROSITE-ProRule" id="PRU00042"/>
    </source>
</evidence>
<dbReference type="EMBL" id="PQFF01000377">
    <property type="protein sequence ID" value="RHZ54531.1"/>
    <property type="molecule type" value="Genomic_DNA"/>
</dbReference>
<reference evidence="3 4" key="1">
    <citation type="submission" date="2018-08" db="EMBL/GenBank/DDBJ databases">
        <title>Genome and evolution of the arbuscular mycorrhizal fungus Diversispora epigaea (formerly Glomus versiforme) and its bacterial endosymbionts.</title>
        <authorList>
            <person name="Sun X."/>
            <person name="Fei Z."/>
            <person name="Harrison M."/>
        </authorList>
    </citation>
    <scope>NUCLEOTIDE SEQUENCE [LARGE SCALE GENOMIC DNA]</scope>
    <source>
        <strain evidence="3 4">IT104</strain>
    </source>
</reference>
<evidence type="ECO:0000259" key="2">
    <source>
        <dbReference type="PROSITE" id="PS50157"/>
    </source>
</evidence>
<organism evidence="3 4">
    <name type="scientific">Diversispora epigaea</name>
    <dbReference type="NCBI Taxonomy" id="1348612"/>
    <lineage>
        <taxon>Eukaryota</taxon>
        <taxon>Fungi</taxon>
        <taxon>Fungi incertae sedis</taxon>
        <taxon>Mucoromycota</taxon>
        <taxon>Glomeromycotina</taxon>
        <taxon>Glomeromycetes</taxon>
        <taxon>Diversisporales</taxon>
        <taxon>Diversisporaceae</taxon>
        <taxon>Diversispora</taxon>
    </lineage>
</organism>
<dbReference type="InterPro" id="IPR013087">
    <property type="entry name" value="Znf_C2H2_type"/>
</dbReference>
<dbReference type="OrthoDB" id="2387885at2759"/>
<dbReference type="Gene3D" id="3.30.160.60">
    <property type="entry name" value="Classic Zinc Finger"/>
    <property type="match status" value="1"/>
</dbReference>
<accession>A0A397GU35</accession>
<dbReference type="Proteomes" id="UP000266861">
    <property type="component" value="Unassembled WGS sequence"/>
</dbReference>
<evidence type="ECO:0000313" key="3">
    <source>
        <dbReference type="EMBL" id="RHZ54531.1"/>
    </source>
</evidence>
<evidence type="ECO:0000313" key="4">
    <source>
        <dbReference type="Proteomes" id="UP000266861"/>
    </source>
</evidence>
<keyword evidence="1" id="KW-0863">Zinc-finger</keyword>
<protein>
    <recommendedName>
        <fullName evidence="2">C2H2-type domain-containing protein</fullName>
    </recommendedName>
</protein>
<dbReference type="PROSITE" id="PS00028">
    <property type="entry name" value="ZINC_FINGER_C2H2_1"/>
    <property type="match status" value="1"/>
</dbReference>
<sequence>MPTRTFREKPFPCYLCNCSYSSKSSLSSHENKKHKENRIVPHYQYFSYISEGIVKHFRAAFLQDVDSKLSFHRTTEGIKKFQWKFSEGLFYFLFSNELGFLYKPSIRKYYCVFKGESGYKQIGIIFRCKVWGRKRNLLGSESFVLVEERDINGTCVEKEIIFTWREKTITKVEDKISFDVSCGILECILEVRRETVEIINI</sequence>
<dbReference type="GO" id="GO:0008270">
    <property type="term" value="F:zinc ion binding"/>
    <property type="evidence" value="ECO:0007669"/>
    <property type="project" value="UniProtKB-KW"/>
</dbReference>
<keyword evidence="4" id="KW-1185">Reference proteome</keyword>